<gene>
    <name evidence="1" type="ORF">F511_43663</name>
</gene>
<organism evidence="1 2">
    <name type="scientific">Dorcoceras hygrometricum</name>
    <dbReference type="NCBI Taxonomy" id="472368"/>
    <lineage>
        <taxon>Eukaryota</taxon>
        <taxon>Viridiplantae</taxon>
        <taxon>Streptophyta</taxon>
        <taxon>Embryophyta</taxon>
        <taxon>Tracheophyta</taxon>
        <taxon>Spermatophyta</taxon>
        <taxon>Magnoliopsida</taxon>
        <taxon>eudicotyledons</taxon>
        <taxon>Gunneridae</taxon>
        <taxon>Pentapetalae</taxon>
        <taxon>asterids</taxon>
        <taxon>lamiids</taxon>
        <taxon>Lamiales</taxon>
        <taxon>Gesneriaceae</taxon>
        <taxon>Didymocarpoideae</taxon>
        <taxon>Trichosporeae</taxon>
        <taxon>Loxocarpinae</taxon>
        <taxon>Dorcoceras</taxon>
    </lineage>
</organism>
<keyword evidence="2" id="KW-1185">Reference proteome</keyword>
<dbReference type="Proteomes" id="UP000250235">
    <property type="component" value="Unassembled WGS sequence"/>
</dbReference>
<dbReference type="AlphaFoldDB" id="A0A2Z7AG60"/>
<evidence type="ECO:0000313" key="1">
    <source>
        <dbReference type="EMBL" id="KZV20803.1"/>
    </source>
</evidence>
<accession>A0A2Z7AG60</accession>
<sequence>MAHSPDQQQLAAVNHRAILRDAAAREETFHAQQFARRIAIFQPPSAASAHGCRARMCAWREGGGRRMRRRPVAVFQEFLMISI</sequence>
<reference evidence="1 2" key="1">
    <citation type="journal article" date="2015" name="Proc. Natl. Acad. Sci. U.S.A.">
        <title>The resurrection genome of Boea hygrometrica: A blueprint for survival of dehydration.</title>
        <authorList>
            <person name="Xiao L."/>
            <person name="Yang G."/>
            <person name="Zhang L."/>
            <person name="Yang X."/>
            <person name="Zhao S."/>
            <person name="Ji Z."/>
            <person name="Zhou Q."/>
            <person name="Hu M."/>
            <person name="Wang Y."/>
            <person name="Chen M."/>
            <person name="Xu Y."/>
            <person name="Jin H."/>
            <person name="Xiao X."/>
            <person name="Hu G."/>
            <person name="Bao F."/>
            <person name="Hu Y."/>
            <person name="Wan P."/>
            <person name="Li L."/>
            <person name="Deng X."/>
            <person name="Kuang T."/>
            <person name="Xiang C."/>
            <person name="Zhu J.K."/>
            <person name="Oliver M.J."/>
            <person name="He Y."/>
        </authorList>
    </citation>
    <scope>NUCLEOTIDE SEQUENCE [LARGE SCALE GENOMIC DNA]</scope>
    <source>
        <strain evidence="2">cv. XS01</strain>
    </source>
</reference>
<proteinExistence type="predicted"/>
<name>A0A2Z7AG60_9LAMI</name>
<evidence type="ECO:0000313" key="2">
    <source>
        <dbReference type="Proteomes" id="UP000250235"/>
    </source>
</evidence>
<dbReference type="EMBL" id="KV015347">
    <property type="protein sequence ID" value="KZV20803.1"/>
    <property type="molecule type" value="Genomic_DNA"/>
</dbReference>
<protein>
    <submittedName>
        <fullName evidence="1">Uncharacterized protein</fullName>
    </submittedName>
</protein>